<keyword evidence="11" id="KW-0520">NAD</keyword>
<evidence type="ECO:0000256" key="4">
    <source>
        <dbReference type="ARBA" id="ARBA00021095"/>
    </source>
</evidence>
<keyword evidence="7 16" id="KW-0812">Transmembrane</keyword>
<evidence type="ECO:0000256" key="2">
    <source>
        <dbReference type="ARBA" id="ARBA00005698"/>
    </source>
</evidence>
<dbReference type="EC" id="7.1.1.2" evidence="3"/>
<evidence type="ECO:0000256" key="1">
    <source>
        <dbReference type="ARBA" id="ARBA00004225"/>
    </source>
</evidence>
<evidence type="ECO:0000256" key="6">
    <source>
        <dbReference type="ARBA" id="ARBA00022660"/>
    </source>
</evidence>
<dbReference type="AlphaFoldDB" id="A0A0S2M6R4"/>
<evidence type="ECO:0000256" key="11">
    <source>
        <dbReference type="ARBA" id="ARBA00023027"/>
    </source>
</evidence>
<organism evidence="17">
    <name type="scientific">Aspidiphorus orbiculatus</name>
    <dbReference type="NCBI Taxonomy" id="577441"/>
    <lineage>
        <taxon>Eukaryota</taxon>
        <taxon>Metazoa</taxon>
        <taxon>Ecdysozoa</taxon>
        <taxon>Arthropoda</taxon>
        <taxon>Hexapoda</taxon>
        <taxon>Insecta</taxon>
        <taxon>Pterygota</taxon>
        <taxon>Neoptera</taxon>
        <taxon>Endopterygota</taxon>
        <taxon>Coleoptera</taxon>
        <taxon>Polyphaga</taxon>
        <taxon>Cucujiformia</taxon>
        <taxon>Sphindidae</taxon>
        <taxon>Aspidiphorus</taxon>
    </lineage>
</organism>
<evidence type="ECO:0000256" key="14">
    <source>
        <dbReference type="ARBA" id="ARBA00031019"/>
    </source>
</evidence>
<evidence type="ECO:0000256" key="8">
    <source>
        <dbReference type="ARBA" id="ARBA00022967"/>
    </source>
</evidence>
<geneLocation type="mitochondrion" evidence="17"/>
<dbReference type="EMBL" id="KT780625">
    <property type="protein sequence ID" value="ALO70296.1"/>
    <property type="molecule type" value="Genomic_DNA"/>
</dbReference>
<evidence type="ECO:0000256" key="5">
    <source>
        <dbReference type="ARBA" id="ARBA00022448"/>
    </source>
</evidence>
<keyword evidence="10 16" id="KW-1133">Transmembrane helix</keyword>
<dbReference type="PANTHER" id="PTHR11435:SF1">
    <property type="entry name" value="NADH-UBIQUINONE OXIDOREDUCTASE CHAIN 6"/>
    <property type="match status" value="1"/>
</dbReference>
<gene>
    <name evidence="17" type="primary">nad6</name>
</gene>
<evidence type="ECO:0000256" key="16">
    <source>
        <dbReference type="SAM" id="Phobius"/>
    </source>
</evidence>
<name>A0A0S2M6R4_9CUCU</name>
<sequence>MLIMSSIIFMFMNHPLSKGMMLLMCTIFISLSSGFLTLNYFYSYILFLIMIGGMMILFMYMTSVASNEKFKKINFSALLFITLISLLSSYFIKPPSMIFFNENISKLLNYPTSLTMLLTIIYLLITMIAVIKIVSLKSKPLRQTF</sequence>
<accession>A0A0S2M6R4</accession>
<feature type="transmembrane region" description="Helical" evidence="16">
    <location>
        <begin position="44"/>
        <end position="61"/>
    </location>
</feature>
<comment type="subcellular location">
    <subcellularLocation>
        <location evidence="1">Mitochondrion membrane</location>
        <topology evidence="1">Multi-pass membrane protein</topology>
    </subcellularLocation>
</comment>
<dbReference type="GO" id="GO:0031966">
    <property type="term" value="C:mitochondrial membrane"/>
    <property type="evidence" value="ECO:0007669"/>
    <property type="project" value="UniProtKB-SubCell"/>
</dbReference>
<evidence type="ECO:0000313" key="17">
    <source>
        <dbReference type="EMBL" id="ALO70296.1"/>
    </source>
</evidence>
<evidence type="ECO:0000256" key="3">
    <source>
        <dbReference type="ARBA" id="ARBA00012944"/>
    </source>
</evidence>
<reference evidence="17" key="1">
    <citation type="submission" date="2015-09" db="EMBL/GenBank/DDBJ databases">
        <title>Staphyliniformia phylogenetics from de novo mitogenomic assemblies.</title>
        <authorList>
            <person name="Favreau E.A."/>
            <person name="Linard B."/>
            <person name="Vogler A.P."/>
        </authorList>
    </citation>
    <scope>NUCLEOTIDE SEQUENCE</scope>
</reference>
<protein>
    <recommendedName>
        <fullName evidence="4">NADH-ubiquinone oxidoreductase chain 6</fullName>
        <ecNumber evidence="3">7.1.1.2</ecNumber>
    </recommendedName>
    <alternativeName>
        <fullName evidence="14">NADH dehydrogenase subunit 6</fullName>
    </alternativeName>
</protein>
<keyword evidence="6" id="KW-0679">Respiratory chain</keyword>
<keyword evidence="9" id="KW-0249">Electron transport</keyword>
<evidence type="ECO:0000256" key="15">
    <source>
        <dbReference type="ARBA" id="ARBA00049551"/>
    </source>
</evidence>
<comment type="similarity">
    <text evidence="2">Belongs to the complex I subunit 6 family.</text>
</comment>
<evidence type="ECO:0000256" key="7">
    <source>
        <dbReference type="ARBA" id="ARBA00022692"/>
    </source>
</evidence>
<keyword evidence="8" id="KW-1278">Translocase</keyword>
<keyword evidence="13 16" id="KW-0472">Membrane</keyword>
<dbReference type="PANTHER" id="PTHR11435">
    <property type="entry name" value="NADH UBIQUINONE OXIDOREDUCTASE SUBUNIT ND6"/>
    <property type="match status" value="1"/>
</dbReference>
<evidence type="ECO:0000256" key="9">
    <source>
        <dbReference type="ARBA" id="ARBA00022982"/>
    </source>
</evidence>
<dbReference type="InterPro" id="IPR050269">
    <property type="entry name" value="ComplexI_Subunit6"/>
</dbReference>
<dbReference type="GO" id="GO:0008137">
    <property type="term" value="F:NADH dehydrogenase (ubiquinone) activity"/>
    <property type="evidence" value="ECO:0007669"/>
    <property type="project" value="UniProtKB-EC"/>
</dbReference>
<comment type="catalytic activity">
    <reaction evidence="15">
        <text>a ubiquinone + NADH + 5 H(+)(in) = a ubiquinol + NAD(+) + 4 H(+)(out)</text>
        <dbReference type="Rhea" id="RHEA:29091"/>
        <dbReference type="Rhea" id="RHEA-COMP:9565"/>
        <dbReference type="Rhea" id="RHEA-COMP:9566"/>
        <dbReference type="ChEBI" id="CHEBI:15378"/>
        <dbReference type="ChEBI" id="CHEBI:16389"/>
        <dbReference type="ChEBI" id="CHEBI:17976"/>
        <dbReference type="ChEBI" id="CHEBI:57540"/>
        <dbReference type="ChEBI" id="CHEBI:57945"/>
        <dbReference type="EC" id="7.1.1.2"/>
    </reaction>
</comment>
<evidence type="ECO:0000256" key="13">
    <source>
        <dbReference type="ARBA" id="ARBA00023136"/>
    </source>
</evidence>
<keyword evidence="5" id="KW-0813">Transport</keyword>
<feature type="transmembrane region" description="Helical" evidence="16">
    <location>
        <begin position="112"/>
        <end position="134"/>
    </location>
</feature>
<keyword evidence="12 17" id="KW-0496">Mitochondrion</keyword>
<feature type="transmembrane region" description="Helical" evidence="16">
    <location>
        <begin position="73"/>
        <end position="92"/>
    </location>
</feature>
<evidence type="ECO:0000256" key="12">
    <source>
        <dbReference type="ARBA" id="ARBA00023128"/>
    </source>
</evidence>
<proteinExistence type="inferred from homology"/>
<evidence type="ECO:0000256" key="10">
    <source>
        <dbReference type="ARBA" id="ARBA00022989"/>
    </source>
</evidence>